<dbReference type="SUPFAM" id="SSF54695">
    <property type="entry name" value="POZ domain"/>
    <property type="match status" value="1"/>
</dbReference>
<comment type="caution">
    <text evidence="2">The sequence shown here is derived from an EMBL/GenBank/DDBJ whole genome shotgun (WGS) entry which is preliminary data.</text>
</comment>
<evidence type="ECO:0000259" key="1">
    <source>
        <dbReference type="PROSITE" id="PS50097"/>
    </source>
</evidence>
<dbReference type="SMART" id="SM00225">
    <property type="entry name" value="BTB"/>
    <property type="match status" value="1"/>
</dbReference>
<proteinExistence type="predicted"/>
<evidence type="ECO:0000313" key="3">
    <source>
        <dbReference type="Proteomes" id="UP000310374"/>
    </source>
</evidence>
<accession>A0AB74JEA3</accession>
<sequence length="242" mass="28055">ISIISTIPRYFDDKIYSDVTVRCGEDRIHVRKDVLCAWSDHFREHLERSSQIVDEELVLEGDDSALARAFLKYMYGAPYIDNPLDFTDDDSKRLNNLYKLGCKYGVWSLVFDMCITFSEYIELGYTGDKFFKAIELAYQLNESGDLLLAYISRACKYNIKQLASFEFYETLQRTPTLCVELLAHVVSKLDLKDDPSRDGSRLRCPDCRQFFTLHKSHVQSHEWMCGWCGYKAPAGGLWDRLS</sequence>
<dbReference type="AlphaFoldDB" id="A0AB74JEA3"/>
<dbReference type="InterPro" id="IPR000210">
    <property type="entry name" value="BTB/POZ_dom"/>
</dbReference>
<evidence type="ECO:0000313" key="2">
    <source>
        <dbReference type="EMBL" id="THX21517.1"/>
    </source>
</evidence>
<reference evidence="2 3" key="1">
    <citation type="submission" date="2018-10" db="EMBL/GenBank/DDBJ databases">
        <title>Fifty Aureobasidium pullulans genomes reveal a recombining polyextremotolerant generalist.</title>
        <authorList>
            <person name="Gostincar C."/>
            <person name="Turk M."/>
            <person name="Zajc J."/>
            <person name="Gunde-Cimerman N."/>
        </authorList>
    </citation>
    <scope>NUCLEOTIDE SEQUENCE [LARGE SCALE GENOMIC DNA]</scope>
    <source>
        <strain evidence="2 3">EXF-10081</strain>
    </source>
</reference>
<gene>
    <name evidence="2" type="ORF">D6D12_09986</name>
</gene>
<dbReference type="Proteomes" id="UP000310374">
    <property type="component" value="Unassembled WGS sequence"/>
</dbReference>
<protein>
    <recommendedName>
        <fullName evidence="1">BTB domain-containing protein</fullName>
    </recommendedName>
</protein>
<feature type="domain" description="BTB" evidence="1">
    <location>
        <begin position="17"/>
        <end position="75"/>
    </location>
</feature>
<name>A0AB74JEA3_AURPU</name>
<organism evidence="2 3">
    <name type="scientific">Aureobasidium pullulans</name>
    <name type="common">Black yeast</name>
    <name type="synonym">Pullularia pullulans</name>
    <dbReference type="NCBI Taxonomy" id="5580"/>
    <lineage>
        <taxon>Eukaryota</taxon>
        <taxon>Fungi</taxon>
        <taxon>Dikarya</taxon>
        <taxon>Ascomycota</taxon>
        <taxon>Pezizomycotina</taxon>
        <taxon>Dothideomycetes</taxon>
        <taxon>Dothideomycetidae</taxon>
        <taxon>Dothideales</taxon>
        <taxon>Saccotheciaceae</taxon>
        <taxon>Aureobasidium</taxon>
    </lineage>
</organism>
<dbReference type="CDD" id="cd18186">
    <property type="entry name" value="BTB_POZ_ZBTB_KLHL-like"/>
    <property type="match status" value="1"/>
</dbReference>
<dbReference type="Pfam" id="PF00651">
    <property type="entry name" value="BTB"/>
    <property type="match status" value="1"/>
</dbReference>
<feature type="non-terminal residue" evidence="2">
    <location>
        <position position="1"/>
    </location>
</feature>
<dbReference type="InterPro" id="IPR011333">
    <property type="entry name" value="SKP1/BTB/POZ_sf"/>
</dbReference>
<dbReference type="EMBL" id="QZAT01000242">
    <property type="protein sequence ID" value="THX21517.1"/>
    <property type="molecule type" value="Genomic_DNA"/>
</dbReference>
<dbReference type="PROSITE" id="PS50097">
    <property type="entry name" value="BTB"/>
    <property type="match status" value="1"/>
</dbReference>
<dbReference type="Gene3D" id="3.30.710.10">
    <property type="entry name" value="Potassium Channel Kv1.1, Chain A"/>
    <property type="match status" value="1"/>
</dbReference>